<evidence type="ECO:0000313" key="6">
    <source>
        <dbReference type="EMBL" id="QXJ21874.1"/>
    </source>
</evidence>
<dbReference type="PANTHER" id="PTHR30055:SF238">
    <property type="entry name" value="MYCOFACTOCIN BIOSYNTHESIS TRANSCRIPTIONAL REGULATOR MFTR-RELATED"/>
    <property type="match status" value="1"/>
</dbReference>
<dbReference type="InterPro" id="IPR050109">
    <property type="entry name" value="HTH-type_TetR-like_transc_reg"/>
</dbReference>
<evidence type="ECO:0000256" key="3">
    <source>
        <dbReference type="ARBA" id="ARBA00023163"/>
    </source>
</evidence>
<dbReference type="PROSITE" id="PS01081">
    <property type="entry name" value="HTH_TETR_1"/>
    <property type="match status" value="1"/>
</dbReference>
<dbReference type="EMBL" id="CP059572">
    <property type="protein sequence ID" value="QXJ21874.1"/>
    <property type="molecule type" value="Genomic_DNA"/>
</dbReference>
<dbReference type="InterPro" id="IPR036271">
    <property type="entry name" value="Tet_transcr_reg_TetR-rel_C_sf"/>
</dbReference>
<dbReference type="PROSITE" id="PS50977">
    <property type="entry name" value="HTH_TETR_2"/>
    <property type="match status" value="1"/>
</dbReference>
<evidence type="ECO:0000256" key="1">
    <source>
        <dbReference type="ARBA" id="ARBA00023015"/>
    </source>
</evidence>
<evidence type="ECO:0000256" key="4">
    <source>
        <dbReference type="PROSITE-ProRule" id="PRU00335"/>
    </source>
</evidence>
<evidence type="ECO:0000259" key="5">
    <source>
        <dbReference type="PROSITE" id="PS50977"/>
    </source>
</evidence>
<reference evidence="6" key="1">
    <citation type="submission" date="2020-07" db="EMBL/GenBank/DDBJ databases">
        <authorList>
            <person name="Tarantini F.S."/>
            <person name="Hong K.W."/>
            <person name="Chan K.G."/>
        </authorList>
    </citation>
    <scope>NUCLEOTIDE SEQUENCE</scope>
    <source>
        <strain evidence="6">32-07</strain>
    </source>
</reference>
<dbReference type="SUPFAM" id="SSF48498">
    <property type="entry name" value="Tetracyclin repressor-like, C-terminal domain"/>
    <property type="match status" value="1"/>
</dbReference>
<keyword evidence="2 4" id="KW-0238">DNA-binding</keyword>
<dbReference type="InterPro" id="IPR023772">
    <property type="entry name" value="DNA-bd_HTH_TetR-type_CS"/>
</dbReference>
<dbReference type="PRINTS" id="PR00455">
    <property type="entry name" value="HTHTETR"/>
</dbReference>
<keyword evidence="1" id="KW-0805">Transcription regulation</keyword>
<dbReference type="Pfam" id="PF00440">
    <property type="entry name" value="TetR_N"/>
    <property type="match status" value="1"/>
</dbReference>
<organism evidence="6 7">
    <name type="scientific">Actinomadura graeca</name>
    <dbReference type="NCBI Taxonomy" id="2750812"/>
    <lineage>
        <taxon>Bacteria</taxon>
        <taxon>Bacillati</taxon>
        <taxon>Actinomycetota</taxon>
        <taxon>Actinomycetes</taxon>
        <taxon>Streptosporangiales</taxon>
        <taxon>Thermomonosporaceae</taxon>
        <taxon>Actinomadura</taxon>
    </lineage>
</organism>
<protein>
    <submittedName>
        <fullName evidence="6">TetR/AcrR family transcriptional regulator</fullName>
    </submittedName>
</protein>
<keyword evidence="3" id="KW-0804">Transcription</keyword>
<dbReference type="SUPFAM" id="SSF46689">
    <property type="entry name" value="Homeodomain-like"/>
    <property type="match status" value="1"/>
</dbReference>
<dbReference type="Gene3D" id="1.10.357.10">
    <property type="entry name" value="Tetracycline Repressor, domain 2"/>
    <property type="match status" value="1"/>
</dbReference>
<feature type="DNA-binding region" description="H-T-H motif" evidence="4">
    <location>
        <begin position="42"/>
        <end position="61"/>
    </location>
</feature>
<dbReference type="InterPro" id="IPR001647">
    <property type="entry name" value="HTH_TetR"/>
</dbReference>
<evidence type="ECO:0000313" key="7">
    <source>
        <dbReference type="Proteomes" id="UP001049518"/>
    </source>
</evidence>
<evidence type="ECO:0000256" key="2">
    <source>
        <dbReference type="ARBA" id="ARBA00023125"/>
    </source>
</evidence>
<dbReference type="InterPro" id="IPR009057">
    <property type="entry name" value="Homeodomain-like_sf"/>
</dbReference>
<name>A0ABX8QUI6_9ACTN</name>
<sequence length="238" mass="25749">MSHAADTIVLVTSNAQRRDITRDRIMKAAADLLRDHGPAAVTTRRVAQEAGLQPPAIYRFFQDKDDLLDAVAEHVFTEHVERKQTTAPTDDPVEDLRAGWNTQIGFGLANPHVFGLLLGPARARTTPAQAKGVLILAERVRRIAAAGRLRVSEERAVNLIHSAGIGTVHTLLTLPPGRSDPHLSDAAFDAVARAILTDEPAVPTKDPAAVVAAFRSLLPELPTLSKAEAALLDEWLQR</sequence>
<gene>
    <name evidence="6" type="ORF">AGRA3207_002779</name>
</gene>
<dbReference type="PANTHER" id="PTHR30055">
    <property type="entry name" value="HTH-TYPE TRANSCRIPTIONAL REGULATOR RUTR"/>
    <property type="match status" value="1"/>
</dbReference>
<keyword evidence="7" id="KW-1185">Reference proteome</keyword>
<accession>A0ABX8QUI6</accession>
<dbReference type="Proteomes" id="UP001049518">
    <property type="component" value="Chromosome"/>
</dbReference>
<proteinExistence type="predicted"/>
<feature type="domain" description="HTH tetR-type" evidence="5">
    <location>
        <begin position="19"/>
        <end position="79"/>
    </location>
</feature>